<dbReference type="InterPro" id="IPR005467">
    <property type="entry name" value="His_kinase_dom"/>
</dbReference>
<dbReference type="SUPFAM" id="SSF47384">
    <property type="entry name" value="Homodimeric domain of signal transducing histidine kinase"/>
    <property type="match status" value="1"/>
</dbReference>
<dbReference type="InterPro" id="IPR003594">
    <property type="entry name" value="HATPase_dom"/>
</dbReference>
<keyword evidence="7 15" id="KW-0812">Transmembrane</keyword>
<name>A0A0P7C669_9BACT</name>
<proteinExistence type="predicted"/>
<dbReference type="SMART" id="SM00304">
    <property type="entry name" value="HAMP"/>
    <property type="match status" value="1"/>
</dbReference>
<dbReference type="InterPro" id="IPR036890">
    <property type="entry name" value="HATPase_C_sf"/>
</dbReference>
<dbReference type="InterPro" id="IPR003661">
    <property type="entry name" value="HisK_dim/P_dom"/>
</dbReference>
<evidence type="ECO:0000256" key="2">
    <source>
        <dbReference type="ARBA" id="ARBA00004651"/>
    </source>
</evidence>
<feature type="domain" description="HAMP" evidence="17">
    <location>
        <begin position="176"/>
        <end position="229"/>
    </location>
</feature>
<dbReference type="PANTHER" id="PTHR45528:SF1">
    <property type="entry name" value="SENSOR HISTIDINE KINASE CPXA"/>
    <property type="match status" value="1"/>
</dbReference>
<evidence type="ECO:0000256" key="14">
    <source>
        <dbReference type="SAM" id="Coils"/>
    </source>
</evidence>
<keyword evidence="9 18" id="KW-0418">Kinase</keyword>
<evidence type="ECO:0000313" key="18">
    <source>
        <dbReference type="EMBL" id="KPM49794.1"/>
    </source>
</evidence>
<dbReference type="SMART" id="SM00388">
    <property type="entry name" value="HisKA"/>
    <property type="match status" value="1"/>
</dbReference>
<feature type="transmembrane region" description="Helical" evidence="15">
    <location>
        <begin position="7"/>
        <end position="30"/>
    </location>
</feature>
<dbReference type="PATRIC" id="fig|1605367.3.peg.2201"/>
<dbReference type="InterPro" id="IPR004358">
    <property type="entry name" value="Sig_transdc_His_kin-like_C"/>
</dbReference>
<keyword evidence="14" id="KW-0175">Coiled coil</keyword>
<evidence type="ECO:0000259" key="17">
    <source>
        <dbReference type="PROSITE" id="PS50885"/>
    </source>
</evidence>
<protein>
    <recommendedName>
        <fullName evidence="3">histidine kinase</fullName>
        <ecNumber evidence="3">2.7.13.3</ecNumber>
    </recommendedName>
</protein>
<evidence type="ECO:0000259" key="16">
    <source>
        <dbReference type="PROSITE" id="PS50109"/>
    </source>
</evidence>
<dbReference type="EMBL" id="LGTQ01000005">
    <property type="protein sequence ID" value="KPM49794.1"/>
    <property type="molecule type" value="Genomic_DNA"/>
</dbReference>
<dbReference type="CDD" id="cd06225">
    <property type="entry name" value="HAMP"/>
    <property type="match status" value="1"/>
</dbReference>
<evidence type="ECO:0000256" key="8">
    <source>
        <dbReference type="ARBA" id="ARBA00022741"/>
    </source>
</evidence>
<reference evidence="18 19" key="1">
    <citation type="submission" date="2015-07" db="EMBL/GenBank/DDBJ databases">
        <title>The draft genome sequence of Leadbetterella sp. JN14-9.</title>
        <authorList>
            <person name="Liu Y."/>
            <person name="Du J."/>
            <person name="Shao Z."/>
        </authorList>
    </citation>
    <scope>NUCLEOTIDE SEQUENCE [LARGE SCALE GENOMIC DNA]</scope>
    <source>
        <strain evidence="18 19">JN14-9</strain>
    </source>
</reference>
<dbReference type="SMART" id="SM00387">
    <property type="entry name" value="HATPase_c"/>
    <property type="match status" value="1"/>
</dbReference>
<evidence type="ECO:0000256" key="9">
    <source>
        <dbReference type="ARBA" id="ARBA00022777"/>
    </source>
</evidence>
<dbReference type="InterPro" id="IPR050398">
    <property type="entry name" value="HssS/ArlS-like"/>
</dbReference>
<keyword evidence="5" id="KW-0597">Phosphoprotein</keyword>
<keyword evidence="19" id="KW-1185">Reference proteome</keyword>
<organism evidence="18 19">
    <name type="scientific">Jiulongibacter sediminis</name>
    <dbReference type="NCBI Taxonomy" id="1605367"/>
    <lineage>
        <taxon>Bacteria</taxon>
        <taxon>Pseudomonadati</taxon>
        <taxon>Bacteroidota</taxon>
        <taxon>Cytophagia</taxon>
        <taxon>Cytophagales</taxon>
        <taxon>Leadbetterellaceae</taxon>
        <taxon>Jiulongibacter</taxon>
    </lineage>
</organism>
<comment type="catalytic activity">
    <reaction evidence="1">
        <text>ATP + protein L-histidine = ADP + protein N-phospho-L-histidine.</text>
        <dbReference type="EC" id="2.7.13.3"/>
    </reaction>
</comment>
<evidence type="ECO:0000256" key="11">
    <source>
        <dbReference type="ARBA" id="ARBA00022989"/>
    </source>
</evidence>
<evidence type="ECO:0000256" key="7">
    <source>
        <dbReference type="ARBA" id="ARBA00022692"/>
    </source>
</evidence>
<comment type="subcellular location">
    <subcellularLocation>
        <location evidence="2">Cell membrane</location>
        <topology evidence="2">Multi-pass membrane protein</topology>
    </subcellularLocation>
</comment>
<dbReference type="GO" id="GO:0005524">
    <property type="term" value="F:ATP binding"/>
    <property type="evidence" value="ECO:0007669"/>
    <property type="project" value="UniProtKB-KW"/>
</dbReference>
<evidence type="ECO:0000256" key="4">
    <source>
        <dbReference type="ARBA" id="ARBA00022475"/>
    </source>
</evidence>
<evidence type="ECO:0000256" key="1">
    <source>
        <dbReference type="ARBA" id="ARBA00000085"/>
    </source>
</evidence>
<evidence type="ECO:0000256" key="6">
    <source>
        <dbReference type="ARBA" id="ARBA00022679"/>
    </source>
</evidence>
<sequence>MNIRYRIIYILITAFVLYSVLSSGFIYYSISQFSLTDFYKRLEIRAAVMAKVKLDDPNDVNSIKEVGQEYLEILPNQIEYIVPVDGQSAENDSLINTLPKELVPEVVSNGAGKARNGNTFYSGILYETQQNKRFVVVVSAENYFYTHHIAYLRNLLLASLIIGILLIVFLSFVISKSLIRPIKNVVTEVKKIGTENLHHRLGIPAIDDPLSDLRITFNDMLNRLETSFETQKNFISNASHELNTPLTSIIGEADLVLSKEREVEQYKKSLSKILNEAEKLDKKTKALLYLARTGFDGKSQRLEKVRIDQLILDVQENLLEFNHTFKISIDFSLLPENPEKLKIKGNEELLHLALSNIVINACKYSNNNQVYIALGATEDEVHIVIKDSGIGIPENELQYIYDPYFRASNAASYEGYGIGLPLSRNIVRIHNGSLQIKSELNKGTTVQINLPVGNYKL</sequence>
<dbReference type="AlphaFoldDB" id="A0A0P7C669"/>
<dbReference type="Pfam" id="PF00672">
    <property type="entry name" value="HAMP"/>
    <property type="match status" value="1"/>
</dbReference>
<keyword evidence="4" id="KW-1003">Cell membrane</keyword>
<dbReference type="PANTHER" id="PTHR45528">
    <property type="entry name" value="SENSOR HISTIDINE KINASE CPXA"/>
    <property type="match status" value="1"/>
</dbReference>
<dbReference type="Gene3D" id="3.30.565.10">
    <property type="entry name" value="Histidine kinase-like ATPase, C-terminal domain"/>
    <property type="match status" value="1"/>
</dbReference>
<dbReference type="PROSITE" id="PS50109">
    <property type="entry name" value="HIS_KIN"/>
    <property type="match status" value="1"/>
</dbReference>
<dbReference type="PROSITE" id="PS50885">
    <property type="entry name" value="HAMP"/>
    <property type="match status" value="1"/>
</dbReference>
<keyword evidence="6" id="KW-0808">Transferase</keyword>
<dbReference type="RefSeq" id="WP_055144227.1">
    <property type="nucleotide sequence ID" value="NZ_JXSZ01000005.1"/>
</dbReference>
<dbReference type="EC" id="2.7.13.3" evidence="3"/>
<dbReference type="PRINTS" id="PR00344">
    <property type="entry name" value="BCTRLSENSOR"/>
</dbReference>
<dbReference type="GO" id="GO:0005886">
    <property type="term" value="C:plasma membrane"/>
    <property type="evidence" value="ECO:0007669"/>
    <property type="project" value="UniProtKB-SubCell"/>
</dbReference>
<dbReference type="Proteomes" id="UP000050454">
    <property type="component" value="Unassembled WGS sequence"/>
</dbReference>
<keyword evidence="13 15" id="KW-0472">Membrane</keyword>
<evidence type="ECO:0000256" key="15">
    <source>
        <dbReference type="SAM" id="Phobius"/>
    </source>
</evidence>
<evidence type="ECO:0000256" key="10">
    <source>
        <dbReference type="ARBA" id="ARBA00022840"/>
    </source>
</evidence>
<evidence type="ECO:0000256" key="5">
    <source>
        <dbReference type="ARBA" id="ARBA00022553"/>
    </source>
</evidence>
<dbReference type="Gene3D" id="6.10.340.10">
    <property type="match status" value="1"/>
</dbReference>
<accession>A0A0P7C669</accession>
<evidence type="ECO:0000313" key="19">
    <source>
        <dbReference type="Proteomes" id="UP000050454"/>
    </source>
</evidence>
<dbReference type="Pfam" id="PF02518">
    <property type="entry name" value="HATPase_c"/>
    <property type="match status" value="1"/>
</dbReference>
<keyword evidence="8" id="KW-0547">Nucleotide-binding</keyword>
<dbReference type="InterPro" id="IPR036097">
    <property type="entry name" value="HisK_dim/P_sf"/>
</dbReference>
<evidence type="ECO:0000256" key="12">
    <source>
        <dbReference type="ARBA" id="ARBA00023012"/>
    </source>
</evidence>
<feature type="transmembrane region" description="Helical" evidence="15">
    <location>
        <begin position="155"/>
        <end position="174"/>
    </location>
</feature>
<feature type="coiled-coil region" evidence="14">
    <location>
        <begin position="256"/>
        <end position="283"/>
    </location>
</feature>
<feature type="domain" description="Histidine kinase" evidence="16">
    <location>
        <begin position="237"/>
        <end position="454"/>
    </location>
</feature>
<evidence type="ECO:0000256" key="3">
    <source>
        <dbReference type="ARBA" id="ARBA00012438"/>
    </source>
</evidence>
<keyword evidence="12" id="KW-0902">Two-component regulatory system</keyword>
<comment type="caution">
    <text evidence="18">The sequence shown here is derived from an EMBL/GenBank/DDBJ whole genome shotgun (WGS) entry which is preliminary data.</text>
</comment>
<dbReference type="SUPFAM" id="SSF55874">
    <property type="entry name" value="ATPase domain of HSP90 chaperone/DNA topoisomerase II/histidine kinase"/>
    <property type="match status" value="1"/>
</dbReference>
<keyword evidence="11 15" id="KW-1133">Transmembrane helix</keyword>
<dbReference type="Gene3D" id="1.10.287.130">
    <property type="match status" value="1"/>
</dbReference>
<dbReference type="Pfam" id="PF00512">
    <property type="entry name" value="HisKA"/>
    <property type="match status" value="1"/>
</dbReference>
<dbReference type="STRING" id="1605367.AFM12_04260"/>
<gene>
    <name evidence="18" type="ORF">AFM12_04260</name>
</gene>
<dbReference type="InterPro" id="IPR003660">
    <property type="entry name" value="HAMP_dom"/>
</dbReference>
<dbReference type="OrthoDB" id="594725at2"/>
<dbReference type="CDD" id="cd00082">
    <property type="entry name" value="HisKA"/>
    <property type="match status" value="1"/>
</dbReference>
<keyword evidence="10" id="KW-0067">ATP-binding</keyword>
<dbReference type="GO" id="GO:0000155">
    <property type="term" value="F:phosphorelay sensor kinase activity"/>
    <property type="evidence" value="ECO:0007669"/>
    <property type="project" value="InterPro"/>
</dbReference>
<evidence type="ECO:0000256" key="13">
    <source>
        <dbReference type="ARBA" id="ARBA00023136"/>
    </source>
</evidence>